<dbReference type="EMBL" id="MK064564">
    <property type="protein sequence ID" value="AZI75848.1"/>
    <property type="molecule type" value="Genomic_DNA"/>
</dbReference>
<evidence type="ECO:0000313" key="2">
    <source>
        <dbReference type="Proteomes" id="UP000269193"/>
    </source>
</evidence>
<organism evidence="1 2">
    <name type="scientific">Sulfolobales Beppu filamentous virus 3</name>
    <dbReference type="NCBI Taxonomy" id="2493124"/>
    <lineage>
        <taxon>Viruses</taxon>
        <taxon>Adnaviria</taxon>
        <taxon>Zilligvirae</taxon>
        <taxon>Taleaviricota</taxon>
        <taxon>Tokiviricetes</taxon>
        <taxon>Ligamenvirales</taxon>
        <taxon>Lipothrixviridae</taxon>
        <taxon>Deltalipothrixvirus</taxon>
        <taxon>Deltalipothrixvirus beppuense</taxon>
        <taxon>Deltalipothrixvirus SBFV3</taxon>
    </lineage>
</organism>
<evidence type="ECO:0000313" key="1">
    <source>
        <dbReference type="EMBL" id="AZI75848.1"/>
    </source>
</evidence>
<proteinExistence type="predicted"/>
<accession>A0A3S8NF24</accession>
<keyword evidence="2" id="KW-1185">Reference proteome</keyword>
<dbReference type="Proteomes" id="UP000269193">
    <property type="component" value="Segment"/>
</dbReference>
<sequence length="109" mass="12534">MRLTEEPKVKVSVRMPAIYMKILRDMAYNNAKMKSVNKIVTDAIANYIRDGTDIADNTVYAEYEIATFLIPVSLYTTLMTFVQDRKVTVSEVVRNAIYLYISKVMHNDS</sequence>
<name>A0A3S8NF24_9VIRU</name>
<gene>
    <name evidence="1" type="ORF">SBFV3_gp13</name>
</gene>
<protein>
    <submittedName>
        <fullName evidence="1">Ribbon-helix-helix domain</fullName>
    </submittedName>
</protein>
<reference evidence="1 2" key="1">
    <citation type="journal article" date="2018" name="Environ. Microbiol.">
        <title>New archaeal viruses discovered by metagenomic analysis of viral communities in enrichment cultures.</title>
        <authorList>
            <person name="Liu Y."/>
            <person name="Brandt D."/>
            <person name="Ishino S."/>
            <person name="Ishino Y."/>
            <person name="Koonin E.V."/>
            <person name="Kalinowski J."/>
            <person name="Krupovic M."/>
            <person name="Prangishvili D."/>
        </authorList>
    </citation>
    <scope>NUCLEOTIDE SEQUENCE [LARGE SCALE GENOMIC DNA]</scope>
</reference>